<dbReference type="InterPro" id="IPR036390">
    <property type="entry name" value="WH_DNA-bd_sf"/>
</dbReference>
<dbReference type="Proteomes" id="UP000217696">
    <property type="component" value="Chromosome"/>
</dbReference>
<organism evidence="1 2">
    <name type="scientific">Aneurinibacillus soli</name>
    <dbReference type="NCBI Taxonomy" id="1500254"/>
    <lineage>
        <taxon>Bacteria</taxon>
        <taxon>Bacillati</taxon>
        <taxon>Bacillota</taxon>
        <taxon>Bacilli</taxon>
        <taxon>Bacillales</taxon>
        <taxon>Paenibacillaceae</taxon>
        <taxon>Aneurinibacillus group</taxon>
        <taxon>Aneurinibacillus</taxon>
    </lineage>
</organism>
<dbReference type="EMBL" id="AP017312">
    <property type="protein sequence ID" value="BAU27333.1"/>
    <property type="molecule type" value="Genomic_DNA"/>
</dbReference>
<gene>
    <name evidence="1" type="ORF">CB4_01507</name>
</gene>
<evidence type="ECO:0000313" key="1">
    <source>
        <dbReference type="EMBL" id="BAU27333.1"/>
    </source>
</evidence>
<dbReference type="AlphaFoldDB" id="A0A0U5AU95"/>
<dbReference type="SUPFAM" id="SSF46785">
    <property type="entry name" value="Winged helix' DNA-binding domain"/>
    <property type="match status" value="1"/>
</dbReference>
<protein>
    <submittedName>
        <fullName evidence="1">Lineage-specific thermal regulator protein</fullName>
    </submittedName>
</protein>
<dbReference type="PANTHER" id="PTHR33169:SF14">
    <property type="entry name" value="TRANSCRIPTIONAL REGULATOR RV3488"/>
    <property type="match status" value="1"/>
</dbReference>
<dbReference type="InterPro" id="IPR014091">
    <property type="entry name" value="Tscrpt_rep_PHB_PhaQ"/>
</dbReference>
<accession>A0A0U5AU95</accession>
<sequence>MDNGKCESTRERVSAGGNPKTLLIPCVLLLLRNVNAHGYQIIQDLVKFGFSALDHGHVYRILRQLENDRLVESRWEVSSGGPPRRMYSLTEAGTEYLDMWSEALERYQYTLDRFFSMYERLLFPSEKHQAKEGKTL</sequence>
<dbReference type="KEGG" id="asoc:CB4_01507"/>
<evidence type="ECO:0000313" key="2">
    <source>
        <dbReference type="Proteomes" id="UP000217696"/>
    </source>
</evidence>
<dbReference type="OrthoDB" id="9808017at2"/>
<dbReference type="RefSeq" id="WP_096464580.1">
    <property type="nucleotide sequence ID" value="NZ_AP017312.1"/>
</dbReference>
<dbReference type="PANTHER" id="PTHR33169">
    <property type="entry name" value="PADR-FAMILY TRANSCRIPTIONAL REGULATOR"/>
    <property type="match status" value="1"/>
</dbReference>
<dbReference type="InterPro" id="IPR036388">
    <property type="entry name" value="WH-like_DNA-bd_sf"/>
</dbReference>
<reference evidence="1 2" key="1">
    <citation type="submission" date="2015-12" db="EMBL/GenBank/DDBJ databases">
        <title>Genome sequence of Aneurinibacillus soli.</title>
        <authorList>
            <person name="Lee J.S."/>
            <person name="Lee K.C."/>
            <person name="Kim K.K."/>
            <person name="Lee B.W."/>
        </authorList>
    </citation>
    <scope>NUCLEOTIDE SEQUENCE [LARGE SCALE GENOMIC DNA]</scope>
    <source>
        <strain evidence="1 2">CB4</strain>
    </source>
</reference>
<dbReference type="Pfam" id="PF03551">
    <property type="entry name" value="PadR"/>
    <property type="match status" value="1"/>
</dbReference>
<dbReference type="Gene3D" id="1.10.10.10">
    <property type="entry name" value="Winged helix-like DNA-binding domain superfamily/Winged helix DNA-binding domain"/>
    <property type="match status" value="1"/>
</dbReference>
<dbReference type="InterPro" id="IPR052509">
    <property type="entry name" value="Metal_resp_DNA-bind_regulator"/>
</dbReference>
<dbReference type="NCBIfam" id="TIGR02719">
    <property type="entry name" value="repress_PhaQ"/>
    <property type="match status" value="1"/>
</dbReference>
<proteinExistence type="predicted"/>
<name>A0A0U5AU95_9BACL</name>
<keyword evidence="2" id="KW-1185">Reference proteome</keyword>
<dbReference type="InterPro" id="IPR005149">
    <property type="entry name" value="Tscrpt_reg_PadR_N"/>
</dbReference>